<protein>
    <submittedName>
        <fullName evidence="2">Heterokaryon incompatibility protein</fullName>
    </submittedName>
</protein>
<keyword evidence="3" id="KW-1185">Reference proteome</keyword>
<organism evidence="2 3">
    <name type="scientific">Colletotrichum sojae</name>
    <dbReference type="NCBI Taxonomy" id="2175907"/>
    <lineage>
        <taxon>Eukaryota</taxon>
        <taxon>Fungi</taxon>
        <taxon>Dikarya</taxon>
        <taxon>Ascomycota</taxon>
        <taxon>Pezizomycotina</taxon>
        <taxon>Sordariomycetes</taxon>
        <taxon>Hypocreomycetidae</taxon>
        <taxon>Glomerellales</taxon>
        <taxon>Glomerellaceae</taxon>
        <taxon>Colletotrichum</taxon>
        <taxon>Colletotrichum orchidearum species complex</taxon>
    </lineage>
</organism>
<feature type="domain" description="Heterokaryon incompatibility" evidence="1">
    <location>
        <begin position="5"/>
        <end position="119"/>
    </location>
</feature>
<gene>
    <name evidence="2" type="ORF">CSOJ01_11311</name>
</gene>
<evidence type="ECO:0000259" key="1">
    <source>
        <dbReference type="Pfam" id="PF06985"/>
    </source>
</evidence>
<accession>A0A8H6IXS1</accession>
<dbReference type="InterPro" id="IPR010730">
    <property type="entry name" value="HET"/>
</dbReference>
<comment type="caution">
    <text evidence="2">The sequence shown here is derived from an EMBL/GenBank/DDBJ whole genome shotgun (WGS) entry which is preliminary data.</text>
</comment>
<evidence type="ECO:0000313" key="2">
    <source>
        <dbReference type="EMBL" id="KAF6802839.1"/>
    </source>
</evidence>
<evidence type="ECO:0000313" key="3">
    <source>
        <dbReference type="Proteomes" id="UP000652219"/>
    </source>
</evidence>
<dbReference type="EMBL" id="WIGN01000257">
    <property type="protein sequence ID" value="KAF6802839.1"/>
    <property type="molecule type" value="Genomic_DNA"/>
</dbReference>
<dbReference type="PANTHER" id="PTHR33112:SF10">
    <property type="entry name" value="TOL"/>
    <property type="match status" value="1"/>
</dbReference>
<dbReference type="AlphaFoldDB" id="A0A8H6IXS1"/>
<dbReference type="PANTHER" id="PTHR33112">
    <property type="entry name" value="DOMAIN PROTEIN, PUTATIVE-RELATED"/>
    <property type="match status" value="1"/>
</dbReference>
<sequence length="434" mass="49595">MFIALELGIAYIWIDSLCIVQNLYDDWVYESKRMGDVYCYAECNIAASGSRDGTSGLFGERTALPVLHPTFPLKCSLFDEDGRAPEQNFHGFYTVADDTQFELQVNRSLLNSRAWVAQERALSPGIIHFTPEKVWWECSQMVADEAISSNRRFSYLDVGQTIRWLNAELRAGIYQFWLWFVERYAGSRITKSNDRFPAASGIARVLEEMLNENYIAGFWEGDLVRSLLWVRTDVVHDIPPIQLAPSWSWASMCGEIQSELNYFPESEVQFVEGVQIEALSEIPGFESDLKSPSVERSFVRGLAVKGPLRSLPPDLQSDPQGKTEDYMWLYVMMNHDREALKDVAIPEDRAWSLEEATHFLPLTIQLDHDVVTGLLLQEVKETTEGNEFRRCGVISFDFGEEDDVDGYLGLRKRNGNYEPSLRFEECGLQDIVLI</sequence>
<dbReference type="Pfam" id="PF06985">
    <property type="entry name" value="HET"/>
    <property type="match status" value="1"/>
</dbReference>
<proteinExistence type="predicted"/>
<dbReference type="Proteomes" id="UP000652219">
    <property type="component" value="Unassembled WGS sequence"/>
</dbReference>
<name>A0A8H6IXS1_9PEZI</name>
<reference evidence="2 3" key="1">
    <citation type="journal article" date="2020" name="Phytopathology">
        <title>Genome Sequence Resources of Colletotrichum truncatum, C. plurivorum, C. musicola, and C. sojae: Four Species Pathogenic to Soybean (Glycine max).</title>
        <authorList>
            <person name="Rogerio F."/>
            <person name="Boufleur T.R."/>
            <person name="Ciampi-Guillardi M."/>
            <person name="Sukno S.A."/>
            <person name="Thon M.R."/>
            <person name="Massola Junior N.S."/>
            <person name="Baroncelli R."/>
        </authorList>
    </citation>
    <scope>NUCLEOTIDE SEQUENCE [LARGE SCALE GENOMIC DNA]</scope>
    <source>
        <strain evidence="2 3">LFN0009</strain>
    </source>
</reference>